<dbReference type="SUPFAM" id="SSF51735">
    <property type="entry name" value="NAD(P)-binding Rossmann-fold domains"/>
    <property type="match status" value="1"/>
</dbReference>
<keyword evidence="3" id="KW-0560">Oxidoreductase</keyword>
<evidence type="ECO:0000259" key="1">
    <source>
        <dbReference type="Pfam" id="PF01408"/>
    </source>
</evidence>
<sequence>MSKVHVGILGAGFAASLHLEILNQDKRVEIIGIADIFTEKAEALAKSINKNVKVVSSLEELLKLGVDTVYVTTPNTMHAEPVLKCLGHNVNVFSEKPMATYLEEAEQILEATRNSKATYNLGMNRRFAYTHKKIKSLIDEGRMEPYMAHVKLNRGELLHPSWTADPTKTGGFLYETTIHQLDLLTYFFGPIKTLKCEARQNISEIEFDDFAILFTFESGMIATFVSSAHSGWCFPFESVEVYGKYSTAVTEELDTIKFSPGLEKHIELENYTQVPFNKKGGYVEEDELFIDALVNGTNPPVSAEEAYRLTHLITSIYESAKIGKEINFSNALNIKNT</sequence>
<dbReference type="Pfam" id="PF01408">
    <property type="entry name" value="GFO_IDH_MocA"/>
    <property type="match status" value="1"/>
</dbReference>
<dbReference type="Gene3D" id="3.30.360.10">
    <property type="entry name" value="Dihydrodipicolinate Reductase, domain 2"/>
    <property type="match status" value="1"/>
</dbReference>
<dbReference type="GO" id="GO:0000166">
    <property type="term" value="F:nucleotide binding"/>
    <property type="evidence" value="ECO:0007669"/>
    <property type="project" value="InterPro"/>
</dbReference>
<dbReference type="InterPro" id="IPR051450">
    <property type="entry name" value="Gfo/Idh/MocA_Oxidoreductases"/>
</dbReference>
<dbReference type="AlphaFoldDB" id="A0A841PIY6"/>
<reference evidence="3 4" key="1">
    <citation type="submission" date="2020-08" db="EMBL/GenBank/DDBJ databases">
        <title>Genomic Encyclopedia of Type Strains, Phase IV (KMG-IV): sequencing the most valuable type-strain genomes for metagenomic binning, comparative biology and taxonomic classification.</title>
        <authorList>
            <person name="Goeker M."/>
        </authorList>
    </citation>
    <scope>NUCLEOTIDE SEQUENCE [LARGE SCALE GENOMIC DNA]</scope>
    <source>
        <strain evidence="3 4">DSM 21769</strain>
    </source>
</reference>
<dbReference type="InterPro" id="IPR000683">
    <property type="entry name" value="Gfo/Idh/MocA-like_OxRdtase_N"/>
</dbReference>
<name>A0A841PIY6_9BACL</name>
<comment type="caution">
    <text evidence="3">The sequence shown here is derived from an EMBL/GenBank/DDBJ whole genome shotgun (WGS) entry which is preliminary data.</text>
</comment>
<accession>A0A841PIY6</accession>
<dbReference type="EMBL" id="JACHHJ010000001">
    <property type="protein sequence ID" value="MBB6448760.1"/>
    <property type="molecule type" value="Genomic_DNA"/>
</dbReference>
<dbReference type="GO" id="GO:0050112">
    <property type="term" value="F:inositol 2-dehydrogenase (NAD+) activity"/>
    <property type="evidence" value="ECO:0007669"/>
    <property type="project" value="UniProtKB-EC"/>
</dbReference>
<dbReference type="Gene3D" id="3.40.50.720">
    <property type="entry name" value="NAD(P)-binding Rossmann-like Domain"/>
    <property type="match status" value="1"/>
</dbReference>
<dbReference type="EC" id="1.1.1.369" evidence="3"/>
<dbReference type="RefSeq" id="WP_184402706.1">
    <property type="nucleotide sequence ID" value="NZ_JACHHJ010000001.1"/>
</dbReference>
<dbReference type="SUPFAM" id="SSF55347">
    <property type="entry name" value="Glyceraldehyde-3-phosphate dehydrogenase-like, C-terminal domain"/>
    <property type="match status" value="1"/>
</dbReference>
<dbReference type="InterPro" id="IPR055170">
    <property type="entry name" value="GFO_IDH_MocA-like_dom"/>
</dbReference>
<dbReference type="InterPro" id="IPR036291">
    <property type="entry name" value="NAD(P)-bd_dom_sf"/>
</dbReference>
<evidence type="ECO:0000313" key="4">
    <source>
        <dbReference type="Proteomes" id="UP000568839"/>
    </source>
</evidence>
<organism evidence="3 4">
    <name type="scientific">Geomicrobium halophilum</name>
    <dbReference type="NCBI Taxonomy" id="549000"/>
    <lineage>
        <taxon>Bacteria</taxon>
        <taxon>Bacillati</taxon>
        <taxon>Bacillota</taxon>
        <taxon>Bacilli</taxon>
        <taxon>Bacillales</taxon>
        <taxon>Geomicrobium</taxon>
    </lineage>
</organism>
<keyword evidence="4" id="KW-1185">Reference proteome</keyword>
<dbReference type="EC" id="1.1.1.18" evidence="3"/>
<dbReference type="Pfam" id="PF22725">
    <property type="entry name" value="GFO_IDH_MocA_C3"/>
    <property type="match status" value="1"/>
</dbReference>
<proteinExistence type="predicted"/>
<protein>
    <submittedName>
        <fullName evidence="3">Myo-inositol 2-dehydrogenase/D-chiro-inositol 1-dehydrogenase</fullName>
        <ecNumber evidence="3">1.1.1.18</ecNumber>
        <ecNumber evidence="3">1.1.1.369</ecNumber>
    </submittedName>
</protein>
<feature type="domain" description="GFO/IDH/MocA-like oxidoreductase" evidence="2">
    <location>
        <begin position="132"/>
        <end position="244"/>
    </location>
</feature>
<dbReference type="PANTHER" id="PTHR43377:SF1">
    <property type="entry name" value="BILIVERDIN REDUCTASE A"/>
    <property type="match status" value="1"/>
</dbReference>
<gene>
    <name evidence="3" type="ORF">HNR44_000709</name>
</gene>
<dbReference type="PANTHER" id="PTHR43377">
    <property type="entry name" value="BILIVERDIN REDUCTASE A"/>
    <property type="match status" value="1"/>
</dbReference>
<evidence type="ECO:0000313" key="3">
    <source>
        <dbReference type="EMBL" id="MBB6448760.1"/>
    </source>
</evidence>
<evidence type="ECO:0000259" key="2">
    <source>
        <dbReference type="Pfam" id="PF22725"/>
    </source>
</evidence>
<dbReference type="Proteomes" id="UP000568839">
    <property type="component" value="Unassembled WGS sequence"/>
</dbReference>
<feature type="domain" description="Gfo/Idh/MocA-like oxidoreductase N-terminal" evidence="1">
    <location>
        <begin position="5"/>
        <end position="120"/>
    </location>
</feature>